<dbReference type="Proteomes" id="UP000510821">
    <property type="component" value="Chromosome"/>
</dbReference>
<sequence length="89" mass="10192">MLEKKDSCEIVDIASVFVKGDGNGVLFTAARWRRENGKVAGELQWNVFLHFSMSLFTTFAQLEKVESDFEKKEFGNEHSNTSLKNNLFK</sequence>
<reference evidence="2" key="1">
    <citation type="submission" date="2020-07" db="EMBL/GenBank/DDBJ databases">
        <title>Metabolic diversity and evolutionary history of the archaeal phylum ###Micrarchaeota### uncovered from a freshwater lake metagenome.</title>
        <authorList>
            <person name="Kadnikov V.V."/>
            <person name="Savvichev A.S."/>
            <person name="Mardanov A.V."/>
            <person name="Beletsky A.V."/>
            <person name="Chupakov A.V."/>
            <person name="Kokryatskaya N.M."/>
            <person name="Pimenov N.V."/>
            <person name="Ravin N.V."/>
        </authorList>
    </citation>
    <scope>NUCLEOTIDE SEQUENCE [LARGE SCALE GENOMIC DNA]</scope>
</reference>
<organism evidence="1 2">
    <name type="scientific">Fermentimicrarchaeum limneticum</name>
    <dbReference type="NCBI Taxonomy" id="2795018"/>
    <lineage>
        <taxon>Archaea</taxon>
        <taxon>Candidatus Micrarchaeota</taxon>
        <taxon>Candidatus Fermentimicrarchaeales</taxon>
        <taxon>Candidatus Fermentimicrarchaeaceae</taxon>
        <taxon>Candidatus Fermentimicrarchaeum</taxon>
    </lineage>
</organism>
<dbReference type="AlphaFoldDB" id="A0A7D5XCJ1"/>
<dbReference type="KEGG" id="flt:Sv326_0456"/>
<dbReference type="EMBL" id="CP058998">
    <property type="protein sequence ID" value="QLJ52631.1"/>
    <property type="molecule type" value="Genomic_DNA"/>
</dbReference>
<proteinExistence type="predicted"/>
<gene>
    <name evidence="1" type="ORF">Sv326_0456</name>
</gene>
<name>A0A7D5XCJ1_FERL1</name>
<evidence type="ECO:0000313" key="2">
    <source>
        <dbReference type="Proteomes" id="UP000510821"/>
    </source>
</evidence>
<protein>
    <submittedName>
        <fullName evidence="1">Uncharacterized protein</fullName>
    </submittedName>
</protein>
<accession>A0A7D5XCJ1</accession>
<evidence type="ECO:0000313" key="1">
    <source>
        <dbReference type="EMBL" id="QLJ52631.1"/>
    </source>
</evidence>